<accession>A0A560EIY2</accession>
<evidence type="ECO:0000256" key="1">
    <source>
        <dbReference type="SAM" id="SignalP"/>
    </source>
</evidence>
<feature type="chain" id="PRO_5022209052" evidence="1">
    <location>
        <begin position="26"/>
        <end position="321"/>
    </location>
</feature>
<dbReference type="RefSeq" id="WP_145754644.1">
    <property type="nucleotide sequence ID" value="NZ_VITN01000042.1"/>
</dbReference>
<gene>
    <name evidence="2" type="ORF">FBZ89_14217</name>
</gene>
<evidence type="ECO:0000313" key="2">
    <source>
        <dbReference type="EMBL" id="TWB09333.1"/>
    </source>
</evidence>
<name>A0A560EIY2_9PROT</name>
<comment type="caution">
    <text evidence="2">The sequence shown here is derived from an EMBL/GenBank/DDBJ whole genome shotgun (WGS) entry which is preliminary data.</text>
</comment>
<evidence type="ECO:0000313" key="3">
    <source>
        <dbReference type="Proteomes" id="UP000319859"/>
    </source>
</evidence>
<proteinExistence type="predicted"/>
<sequence length="321" mass="36333">MSINTRLISTMVLIVCNMLFHSAFAQSNVEGNGRYFTESTIQVGMSLLDYRKKIVADDTFSSTNALWDQIYGKEHLENREQEIAGRAAGRFFMVGAIPIVLTNNMAALYNPFSDIFLLYSYKKDTDRNEFSVTDVYAGGGDSLAKYSGIKENYTGDDLSHLVKIDIKDRVRSRFSLLVKATSHKDFMSLAKELSKIENRDWLLGRYVFSIASGPLRGDEQHAINTIFNSFNRGDALLLYNDPLISIEDHSEFDKIINELHKVEPQLYSISFLTKSGDKSTVHFSPIDNPSAVFIVRMHRDNERISIDRIGFIGLNDLKPGK</sequence>
<keyword evidence="1" id="KW-0732">Signal</keyword>
<dbReference type="AlphaFoldDB" id="A0A560EIY2"/>
<reference evidence="2 3" key="1">
    <citation type="submission" date="2019-06" db="EMBL/GenBank/DDBJ databases">
        <title>Genomic Encyclopedia of Type Strains, Phase IV (KMG-V): Genome sequencing to study the core and pangenomes of soil and plant-associated prokaryotes.</title>
        <authorList>
            <person name="Whitman W."/>
        </authorList>
    </citation>
    <scope>NUCLEOTIDE SEQUENCE [LARGE SCALE GENOMIC DNA]</scope>
    <source>
        <strain evidence="2 3">BR 11880</strain>
    </source>
</reference>
<organism evidence="2 3">
    <name type="scientific">Nitrospirillum amazonense</name>
    <dbReference type="NCBI Taxonomy" id="28077"/>
    <lineage>
        <taxon>Bacteria</taxon>
        <taxon>Pseudomonadati</taxon>
        <taxon>Pseudomonadota</taxon>
        <taxon>Alphaproteobacteria</taxon>
        <taxon>Rhodospirillales</taxon>
        <taxon>Azospirillaceae</taxon>
        <taxon>Nitrospirillum</taxon>
    </lineage>
</organism>
<feature type="signal peptide" evidence="1">
    <location>
        <begin position="1"/>
        <end position="25"/>
    </location>
</feature>
<dbReference type="Proteomes" id="UP000319859">
    <property type="component" value="Unassembled WGS sequence"/>
</dbReference>
<dbReference type="EMBL" id="VITN01000042">
    <property type="protein sequence ID" value="TWB09333.1"/>
    <property type="molecule type" value="Genomic_DNA"/>
</dbReference>
<protein>
    <submittedName>
        <fullName evidence="2">Uncharacterized protein</fullName>
    </submittedName>
</protein>